<evidence type="ECO:0000313" key="4">
    <source>
        <dbReference type="Proteomes" id="UP000276133"/>
    </source>
</evidence>
<dbReference type="Pfam" id="PF02931">
    <property type="entry name" value="Neur_chan_LBD"/>
    <property type="match status" value="1"/>
</dbReference>
<dbReference type="GO" id="GO:0005230">
    <property type="term" value="F:extracellular ligand-gated monoatomic ion channel activity"/>
    <property type="evidence" value="ECO:0007669"/>
    <property type="project" value="InterPro"/>
</dbReference>
<dbReference type="AlphaFoldDB" id="A0A3M7PH35"/>
<accession>A0A3M7PH35</accession>
<proteinExistence type="predicted"/>
<reference evidence="3 4" key="1">
    <citation type="journal article" date="2018" name="Sci. Rep.">
        <title>Genomic signatures of local adaptation to the degree of environmental predictability in rotifers.</title>
        <authorList>
            <person name="Franch-Gras L."/>
            <person name="Hahn C."/>
            <person name="Garcia-Roger E.M."/>
            <person name="Carmona M.J."/>
            <person name="Serra M."/>
            <person name="Gomez A."/>
        </authorList>
    </citation>
    <scope>NUCLEOTIDE SEQUENCE [LARGE SCALE GENOMIC DNA]</scope>
    <source>
        <strain evidence="3">HYR1</strain>
    </source>
</reference>
<dbReference type="OrthoDB" id="5975154at2759"/>
<protein>
    <submittedName>
        <fullName evidence="3">Neuronal acetylcholine receptor subunit alpha-2-like</fullName>
    </submittedName>
</protein>
<dbReference type="InterPro" id="IPR036734">
    <property type="entry name" value="Neur_chan_lig-bd_sf"/>
</dbReference>
<feature type="domain" description="Neurotransmitter-gated ion-channel ligand-binding" evidence="2">
    <location>
        <begin position="139"/>
        <end position="227"/>
    </location>
</feature>
<dbReference type="Proteomes" id="UP000276133">
    <property type="component" value="Unassembled WGS sequence"/>
</dbReference>
<sequence>MNVCFIVFLMECLIIRIAFRIFTNAKAIKIICFYLNNFSNTEDEIISETNININLVFRLLTQFSPVEQLFNNWQMDQITISILKSVSRDSSILNNRQNLINETLNRSYFKIKRKHNTFESIMIKFLIKSEITPLSTGLEKLIDKIFKVNHYNLLVRPVEKESGLTFVATELKVLQIDLDEKYQELLSTVWIEMTWTDSRLSWDPKMFDNITEITLPISQIWVPDIVLQIA</sequence>
<dbReference type="InterPro" id="IPR006202">
    <property type="entry name" value="Neur_chan_lig-bd"/>
</dbReference>
<name>A0A3M7PH35_BRAPC</name>
<dbReference type="InterPro" id="IPR006201">
    <property type="entry name" value="Neur_channel"/>
</dbReference>
<keyword evidence="4" id="KW-1185">Reference proteome</keyword>
<organism evidence="3 4">
    <name type="scientific">Brachionus plicatilis</name>
    <name type="common">Marine rotifer</name>
    <name type="synonym">Brachionus muelleri</name>
    <dbReference type="NCBI Taxonomy" id="10195"/>
    <lineage>
        <taxon>Eukaryota</taxon>
        <taxon>Metazoa</taxon>
        <taxon>Spiralia</taxon>
        <taxon>Gnathifera</taxon>
        <taxon>Rotifera</taxon>
        <taxon>Eurotatoria</taxon>
        <taxon>Monogononta</taxon>
        <taxon>Pseudotrocha</taxon>
        <taxon>Ploima</taxon>
        <taxon>Brachionidae</taxon>
        <taxon>Brachionus</taxon>
    </lineage>
</organism>
<evidence type="ECO:0000256" key="1">
    <source>
        <dbReference type="SAM" id="SignalP"/>
    </source>
</evidence>
<keyword evidence="3" id="KW-0675">Receptor</keyword>
<evidence type="ECO:0000259" key="2">
    <source>
        <dbReference type="Pfam" id="PF02931"/>
    </source>
</evidence>
<dbReference type="GO" id="GO:0004888">
    <property type="term" value="F:transmembrane signaling receptor activity"/>
    <property type="evidence" value="ECO:0007669"/>
    <property type="project" value="InterPro"/>
</dbReference>
<gene>
    <name evidence="3" type="ORF">BpHYR1_023093</name>
</gene>
<feature type="signal peptide" evidence="1">
    <location>
        <begin position="1"/>
        <end position="27"/>
    </location>
</feature>
<dbReference type="Gene3D" id="2.70.170.10">
    <property type="entry name" value="Neurotransmitter-gated ion-channel ligand-binding domain"/>
    <property type="match status" value="1"/>
</dbReference>
<comment type="caution">
    <text evidence="3">The sequence shown here is derived from an EMBL/GenBank/DDBJ whole genome shotgun (WGS) entry which is preliminary data.</text>
</comment>
<dbReference type="STRING" id="10195.A0A3M7PH35"/>
<dbReference type="GO" id="GO:0016020">
    <property type="term" value="C:membrane"/>
    <property type="evidence" value="ECO:0007669"/>
    <property type="project" value="InterPro"/>
</dbReference>
<dbReference type="SUPFAM" id="SSF63712">
    <property type="entry name" value="Nicotinic receptor ligand binding domain-like"/>
    <property type="match status" value="1"/>
</dbReference>
<feature type="chain" id="PRO_5018261104" evidence="1">
    <location>
        <begin position="28"/>
        <end position="230"/>
    </location>
</feature>
<dbReference type="EMBL" id="REGN01011045">
    <property type="protein sequence ID" value="RMZ97987.1"/>
    <property type="molecule type" value="Genomic_DNA"/>
</dbReference>
<keyword evidence="1" id="KW-0732">Signal</keyword>
<dbReference type="PANTHER" id="PTHR18945">
    <property type="entry name" value="NEUROTRANSMITTER GATED ION CHANNEL"/>
    <property type="match status" value="1"/>
</dbReference>
<evidence type="ECO:0000313" key="3">
    <source>
        <dbReference type="EMBL" id="RMZ97987.1"/>
    </source>
</evidence>